<accession>A0AAU7CKL0</accession>
<name>A0AAU7CKL0_9BACT</name>
<dbReference type="RefSeq" id="WP_406698545.1">
    <property type="nucleotide sequence ID" value="NZ_CP155447.1"/>
</dbReference>
<reference evidence="1" key="1">
    <citation type="submission" date="2024-05" db="EMBL/GenBank/DDBJ databases">
        <title>Planctomycetes of the genus Singulisphaera possess chitinolytic capabilities.</title>
        <authorList>
            <person name="Ivanova A."/>
        </authorList>
    </citation>
    <scope>NUCLEOTIDE SEQUENCE</scope>
    <source>
        <strain evidence="1">Ch08T</strain>
    </source>
</reference>
<gene>
    <name evidence="1" type="ORF">V5E97_06645</name>
</gene>
<sequence length="93" mass="10464">MSISAIEKIRRPDGKVVGFRDETGKLREIYNGGATRARRLQILSRKLVLFVVGEFGDCPTEKEVDAILKLNEAVGSLDKAGEILEAHDRRRQR</sequence>
<dbReference type="EMBL" id="CP155447">
    <property type="protein sequence ID" value="XBH05696.1"/>
    <property type="molecule type" value="Genomic_DNA"/>
</dbReference>
<proteinExistence type="predicted"/>
<dbReference type="AlphaFoldDB" id="A0AAU7CKL0"/>
<evidence type="ECO:0000313" key="1">
    <source>
        <dbReference type="EMBL" id="XBH05696.1"/>
    </source>
</evidence>
<organism evidence="1">
    <name type="scientific">Singulisphaera sp. Ch08</name>
    <dbReference type="NCBI Taxonomy" id="3120278"/>
    <lineage>
        <taxon>Bacteria</taxon>
        <taxon>Pseudomonadati</taxon>
        <taxon>Planctomycetota</taxon>
        <taxon>Planctomycetia</taxon>
        <taxon>Isosphaerales</taxon>
        <taxon>Isosphaeraceae</taxon>
        <taxon>Singulisphaera</taxon>
    </lineage>
</organism>
<protein>
    <submittedName>
        <fullName evidence="1">Uncharacterized protein</fullName>
    </submittedName>
</protein>